<dbReference type="Gene3D" id="3.40.50.360">
    <property type="match status" value="1"/>
</dbReference>
<dbReference type="PANTHER" id="PTHR30543">
    <property type="entry name" value="CHROMATE REDUCTASE"/>
    <property type="match status" value="1"/>
</dbReference>
<dbReference type="GO" id="GO:0005829">
    <property type="term" value="C:cytosol"/>
    <property type="evidence" value="ECO:0007669"/>
    <property type="project" value="TreeGrafter"/>
</dbReference>
<evidence type="ECO:0000259" key="1">
    <source>
        <dbReference type="Pfam" id="PF03358"/>
    </source>
</evidence>
<dbReference type="GO" id="GO:0016491">
    <property type="term" value="F:oxidoreductase activity"/>
    <property type="evidence" value="ECO:0007669"/>
    <property type="project" value="InterPro"/>
</dbReference>
<dbReference type="RefSeq" id="WP_142097675.1">
    <property type="nucleotide sequence ID" value="NZ_VFPH01000001.1"/>
</dbReference>
<dbReference type="GO" id="GO:0010181">
    <property type="term" value="F:FMN binding"/>
    <property type="evidence" value="ECO:0007669"/>
    <property type="project" value="TreeGrafter"/>
</dbReference>
<dbReference type="InterPro" id="IPR050712">
    <property type="entry name" value="NAD(P)H-dep_reductase"/>
</dbReference>
<dbReference type="InterPro" id="IPR005025">
    <property type="entry name" value="FMN_Rdtase-like_dom"/>
</dbReference>
<sequence>MTVVVERPVADATDTTASDGPLRVALVIGSVREGRVGSSVARWAATHAERRADLEVDVVDLRDVDLPAHLPDDPTPGQRAWTERVDRADAFVFVTPEYNRGIPASLKHAIDAVREEWYAKPAAVVAYGGMARGLRAAEQLRLVLGELHVTVLRDTVCLGLDDGALDESGWVCDPGAVRALGTALDRLAWWGTALRAARSDRPYVR</sequence>
<dbReference type="Pfam" id="PF03358">
    <property type="entry name" value="FMN_red"/>
    <property type="match status" value="1"/>
</dbReference>
<organism evidence="2 3">
    <name type="scientific">Pseudonocardia cypriaca</name>
    <dbReference type="NCBI Taxonomy" id="882449"/>
    <lineage>
        <taxon>Bacteria</taxon>
        <taxon>Bacillati</taxon>
        <taxon>Actinomycetota</taxon>
        <taxon>Actinomycetes</taxon>
        <taxon>Pseudonocardiales</taxon>
        <taxon>Pseudonocardiaceae</taxon>
        <taxon>Pseudonocardia</taxon>
    </lineage>
</organism>
<protein>
    <submittedName>
        <fullName evidence="2">NAD(P)H-dependent FMN reductase</fullName>
    </submittedName>
</protein>
<dbReference type="PANTHER" id="PTHR30543:SF21">
    <property type="entry name" value="NAD(P)H-DEPENDENT FMN REDUCTASE LOT6"/>
    <property type="match status" value="1"/>
</dbReference>
<keyword evidence="3" id="KW-1185">Reference proteome</keyword>
<dbReference type="InterPro" id="IPR029039">
    <property type="entry name" value="Flavoprotein-like_sf"/>
</dbReference>
<evidence type="ECO:0000313" key="3">
    <source>
        <dbReference type="Proteomes" id="UP000319818"/>
    </source>
</evidence>
<gene>
    <name evidence="2" type="ORF">FB388_1074</name>
</gene>
<dbReference type="OrthoDB" id="9812295at2"/>
<comment type="caution">
    <text evidence="2">The sequence shown here is derived from an EMBL/GenBank/DDBJ whole genome shotgun (WGS) entry which is preliminary data.</text>
</comment>
<feature type="domain" description="NADPH-dependent FMN reductase-like" evidence="1">
    <location>
        <begin position="23"/>
        <end position="157"/>
    </location>
</feature>
<dbReference type="SUPFAM" id="SSF52218">
    <property type="entry name" value="Flavoproteins"/>
    <property type="match status" value="1"/>
</dbReference>
<proteinExistence type="predicted"/>
<name>A0A543GCG6_9PSEU</name>
<evidence type="ECO:0000313" key="2">
    <source>
        <dbReference type="EMBL" id="TQM43724.1"/>
    </source>
</evidence>
<accession>A0A543GCG6</accession>
<reference evidence="2 3" key="1">
    <citation type="submission" date="2019-06" db="EMBL/GenBank/DDBJ databases">
        <title>Sequencing the genomes of 1000 actinobacteria strains.</title>
        <authorList>
            <person name="Klenk H.-P."/>
        </authorList>
    </citation>
    <scope>NUCLEOTIDE SEQUENCE [LARGE SCALE GENOMIC DNA]</scope>
    <source>
        <strain evidence="2 3">DSM 45511</strain>
    </source>
</reference>
<dbReference type="EMBL" id="VFPH01000001">
    <property type="protein sequence ID" value="TQM43724.1"/>
    <property type="molecule type" value="Genomic_DNA"/>
</dbReference>
<dbReference type="AlphaFoldDB" id="A0A543GCG6"/>
<dbReference type="Proteomes" id="UP000319818">
    <property type="component" value="Unassembled WGS sequence"/>
</dbReference>